<organism evidence="2 3">
    <name type="scientific">Candidatus Zambryskibacteria bacterium CG10_big_fil_rev_8_21_14_0_10_34_34</name>
    <dbReference type="NCBI Taxonomy" id="1975114"/>
    <lineage>
        <taxon>Bacteria</taxon>
        <taxon>Candidatus Zambryskiibacteriota</taxon>
    </lineage>
</organism>
<evidence type="ECO:0000313" key="2">
    <source>
        <dbReference type="EMBL" id="PIR40138.1"/>
    </source>
</evidence>
<name>A0A2H0R0T7_9BACT</name>
<evidence type="ECO:0000259" key="1">
    <source>
        <dbReference type="Pfam" id="PF22751"/>
    </source>
</evidence>
<comment type="caution">
    <text evidence="2">The sequence shown here is derived from an EMBL/GenBank/DDBJ whole genome shotgun (WGS) entry which is preliminary data.</text>
</comment>
<accession>A0A2H0R0T7</accession>
<sequence>MASSRYLVYIWFGGNNALYKVYTERKRALSWKKFKRRYLAEIRRGPKLSAVKALVLMATKQDIIILCIERSHKRCHRSLLASECRRHKPNLIIEHR</sequence>
<evidence type="ECO:0000313" key="3">
    <source>
        <dbReference type="Proteomes" id="UP000230828"/>
    </source>
</evidence>
<proteinExistence type="predicted"/>
<protein>
    <recommendedName>
        <fullName evidence="1">DUF488 domain-containing protein</fullName>
    </recommendedName>
</protein>
<reference evidence="2 3" key="1">
    <citation type="submission" date="2017-09" db="EMBL/GenBank/DDBJ databases">
        <title>Depth-based differentiation of microbial function through sediment-hosted aquifers and enrichment of novel symbionts in the deep terrestrial subsurface.</title>
        <authorList>
            <person name="Probst A.J."/>
            <person name="Ladd B."/>
            <person name="Jarett J.K."/>
            <person name="Geller-Mcgrath D.E."/>
            <person name="Sieber C.M."/>
            <person name="Emerson J.B."/>
            <person name="Anantharaman K."/>
            <person name="Thomas B.C."/>
            <person name="Malmstrom R."/>
            <person name="Stieglmeier M."/>
            <person name="Klingl A."/>
            <person name="Woyke T."/>
            <person name="Ryan C.M."/>
            <person name="Banfield J.F."/>
        </authorList>
    </citation>
    <scope>NUCLEOTIDE SEQUENCE [LARGE SCALE GENOMIC DNA]</scope>
    <source>
        <strain evidence="2">CG10_big_fil_rev_8_21_14_0_10_34_34</strain>
    </source>
</reference>
<gene>
    <name evidence="2" type="ORF">COV33_01440</name>
</gene>
<dbReference type="InterPro" id="IPR054495">
    <property type="entry name" value="DUF488-N3a"/>
</dbReference>
<dbReference type="Pfam" id="PF22751">
    <property type="entry name" value="DUF488-N3a"/>
    <property type="match status" value="1"/>
</dbReference>
<dbReference type="EMBL" id="PCXM01000026">
    <property type="protein sequence ID" value="PIR40138.1"/>
    <property type="molecule type" value="Genomic_DNA"/>
</dbReference>
<dbReference type="Proteomes" id="UP000230828">
    <property type="component" value="Unassembled WGS sequence"/>
</dbReference>
<dbReference type="AlphaFoldDB" id="A0A2H0R0T7"/>
<feature type="domain" description="DUF488" evidence="1">
    <location>
        <begin position="16"/>
        <end position="82"/>
    </location>
</feature>